<evidence type="ECO:0000313" key="2">
    <source>
        <dbReference type="EMBL" id="KAG5396816.1"/>
    </source>
</evidence>
<keyword evidence="3" id="KW-1185">Reference proteome</keyword>
<protein>
    <recommendedName>
        <fullName evidence="1">F-box domain-containing protein</fullName>
    </recommendedName>
</protein>
<dbReference type="Gene3D" id="1.20.1280.50">
    <property type="match status" value="1"/>
</dbReference>
<feature type="domain" description="F-box" evidence="1">
    <location>
        <begin position="8"/>
        <end position="48"/>
    </location>
</feature>
<comment type="caution">
    <text evidence="2">The sequence shown here is derived from an EMBL/GenBank/DDBJ whole genome shotgun (WGS) entry which is preliminary data.</text>
</comment>
<evidence type="ECO:0000259" key="1">
    <source>
        <dbReference type="SMART" id="SM00256"/>
    </source>
</evidence>
<name>A0ABQ7MH06_BRACM</name>
<reference evidence="2 3" key="1">
    <citation type="submission" date="2021-03" db="EMBL/GenBank/DDBJ databases">
        <authorList>
            <person name="King G.J."/>
            <person name="Bancroft I."/>
            <person name="Baten A."/>
            <person name="Bloomfield J."/>
            <person name="Borpatragohain P."/>
            <person name="He Z."/>
            <person name="Irish N."/>
            <person name="Irwin J."/>
            <person name="Liu K."/>
            <person name="Mauleon R.P."/>
            <person name="Moore J."/>
            <person name="Morris R."/>
            <person name="Ostergaard L."/>
            <person name="Wang B."/>
            <person name="Wells R."/>
        </authorList>
    </citation>
    <scope>NUCLEOTIDE SEQUENCE [LARGE SCALE GENOMIC DNA]</scope>
    <source>
        <strain evidence="2">R-o-18</strain>
        <tissue evidence="2">Leaf</tissue>
    </source>
</reference>
<organism evidence="2 3">
    <name type="scientific">Brassica rapa subsp. trilocularis</name>
    <dbReference type="NCBI Taxonomy" id="1813537"/>
    <lineage>
        <taxon>Eukaryota</taxon>
        <taxon>Viridiplantae</taxon>
        <taxon>Streptophyta</taxon>
        <taxon>Embryophyta</taxon>
        <taxon>Tracheophyta</taxon>
        <taxon>Spermatophyta</taxon>
        <taxon>Magnoliopsida</taxon>
        <taxon>eudicotyledons</taxon>
        <taxon>Gunneridae</taxon>
        <taxon>Pentapetalae</taxon>
        <taxon>rosids</taxon>
        <taxon>malvids</taxon>
        <taxon>Brassicales</taxon>
        <taxon>Brassicaceae</taxon>
        <taxon>Brassiceae</taxon>
        <taxon>Brassica</taxon>
    </lineage>
</organism>
<dbReference type="InterPro" id="IPR036047">
    <property type="entry name" value="F-box-like_dom_sf"/>
</dbReference>
<dbReference type="Proteomes" id="UP000823674">
    <property type="component" value="Chromosome A05"/>
</dbReference>
<dbReference type="Pfam" id="PF00646">
    <property type="entry name" value="F-box"/>
    <property type="match status" value="1"/>
</dbReference>
<dbReference type="SMART" id="SM00256">
    <property type="entry name" value="FBOX"/>
    <property type="match status" value="1"/>
</dbReference>
<gene>
    <name evidence="2" type="primary">A05g502610.1_BraROA</name>
    <name evidence="2" type="ORF">IGI04_018630</name>
</gene>
<dbReference type="InterPro" id="IPR017451">
    <property type="entry name" value="F-box-assoc_interact_dom"/>
</dbReference>
<sequence>MMTTISDLSRDLLVEIFSRVPLTSLSAVRSTCKTWKALSKGQILGQKSAKKQFMAFMMIEHHYSIYSLRFELQGIRNENYCYDEDLGKHISMPTHQVEISQIFHCDGLLLCVPLDQSRLFVCNPYLEQSRLVQTKNKFHRKSDMYLLGYDNNNNHKILSFSIVDSNIKDIEVYCFSSDTWRAKLVSKLKSVTVEYKFTFSAYKTTKTLYVAKCRVQGCGWKLRASVKHGPKKF</sequence>
<dbReference type="NCBIfam" id="TIGR01640">
    <property type="entry name" value="F_box_assoc_1"/>
    <property type="match status" value="1"/>
</dbReference>
<dbReference type="PANTHER" id="PTHR31672:SF13">
    <property type="entry name" value="F-BOX PROTEIN CPR30-LIKE"/>
    <property type="match status" value="1"/>
</dbReference>
<dbReference type="Pfam" id="PF07734">
    <property type="entry name" value="FBA_1"/>
    <property type="match status" value="1"/>
</dbReference>
<dbReference type="Pfam" id="PF03108">
    <property type="entry name" value="DBD_Tnp_Mut"/>
    <property type="match status" value="1"/>
</dbReference>
<dbReference type="InterPro" id="IPR001810">
    <property type="entry name" value="F-box_dom"/>
</dbReference>
<accession>A0ABQ7MH06</accession>
<dbReference type="EMBL" id="JADBGQ010000005">
    <property type="protein sequence ID" value="KAG5396816.1"/>
    <property type="molecule type" value="Genomic_DNA"/>
</dbReference>
<proteinExistence type="predicted"/>
<dbReference type="InterPro" id="IPR006527">
    <property type="entry name" value="F-box-assoc_dom_typ1"/>
</dbReference>
<dbReference type="InterPro" id="IPR050796">
    <property type="entry name" value="SCF_F-box_component"/>
</dbReference>
<dbReference type="InterPro" id="IPR004332">
    <property type="entry name" value="Transposase_MuDR"/>
</dbReference>
<dbReference type="PANTHER" id="PTHR31672">
    <property type="entry name" value="BNACNNG10540D PROTEIN"/>
    <property type="match status" value="1"/>
</dbReference>
<evidence type="ECO:0000313" key="3">
    <source>
        <dbReference type="Proteomes" id="UP000823674"/>
    </source>
</evidence>
<dbReference type="SUPFAM" id="SSF81383">
    <property type="entry name" value="F-box domain"/>
    <property type="match status" value="1"/>
</dbReference>